<dbReference type="PANTHER" id="PTHR43156">
    <property type="entry name" value="STAGE II SPORULATION PROTEIN E-RELATED"/>
    <property type="match status" value="1"/>
</dbReference>
<evidence type="ECO:0000313" key="5">
    <source>
        <dbReference type="Proteomes" id="UP000198614"/>
    </source>
</evidence>
<dbReference type="Gene3D" id="3.60.40.10">
    <property type="entry name" value="PPM-type phosphatase domain"/>
    <property type="match status" value="1"/>
</dbReference>
<accession>A0A1G7DYK7</accession>
<reference evidence="3 5" key="1">
    <citation type="submission" date="2016-10" db="EMBL/GenBank/DDBJ databases">
        <authorList>
            <person name="de Groot N.N."/>
        </authorList>
    </citation>
    <scope>NUCLEOTIDE SEQUENCE [LARGE SCALE GENOMIC DNA]</scope>
    <source>
        <strain evidence="3 5">CGMCC 4.1859</strain>
    </source>
</reference>
<keyword evidence="6" id="KW-1185">Reference proteome</keyword>
<dbReference type="SUPFAM" id="SSF55781">
    <property type="entry name" value="GAF domain-like"/>
    <property type="match status" value="1"/>
</dbReference>
<dbReference type="AlphaFoldDB" id="A0A1G7DYK7"/>
<protein>
    <submittedName>
        <fullName evidence="4">Serine/threonine-protein phosphatase</fullName>
    </submittedName>
    <submittedName>
        <fullName evidence="3">Stage II sporulation protein E (SpoIIE)</fullName>
    </submittedName>
</protein>
<feature type="domain" description="PPM-type phosphatase" evidence="2">
    <location>
        <begin position="178"/>
        <end position="395"/>
    </location>
</feature>
<dbReference type="Proteomes" id="UP000198614">
    <property type="component" value="Unassembled WGS sequence"/>
</dbReference>
<gene>
    <name evidence="4" type="ORF">OHN36_30440</name>
    <name evidence="3" type="ORF">SAMN05216260_102399</name>
</gene>
<dbReference type="InterPro" id="IPR001932">
    <property type="entry name" value="PPM-type_phosphatase-like_dom"/>
</dbReference>
<dbReference type="GO" id="GO:0016791">
    <property type="term" value="F:phosphatase activity"/>
    <property type="evidence" value="ECO:0007669"/>
    <property type="project" value="TreeGrafter"/>
</dbReference>
<dbReference type="Proteomes" id="UP001432161">
    <property type="component" value="Chromosome"/>
</dbReference>
<keyword evidence="1" id="KW-0378">Hydrolase</keyword>
<dbReference type="SMART" id="SM00331">
    <property type="entry name" value="PP2C_SIG"/>
    <property type="match status" value="1"/>
</dbReference>
<dbReference type="Pfam" id="PF07228">
    <property type="entry name" value="SpoIIE"/>
    <property type="match status" value="1"/>
</dbReference>
<evidence type="ECO:0000313" key="4">
    <source>
        <dbReference type="EMBL" id="WUR41171.1"/>
    </source>
</evidence>
<evidence type="ECO:0000313" key="3">
    <source>
        <dbReference type="EMBL" id="SDE56558.1"/>
    </source>
</evidence>
<evidence type="ECO:0000259" key="2">
    <source>
        <dbReference type="SMART" id="SM00331"/>
    </source>
</evidence>
<dbReference type="InterPro" id="IPR052016">
    <property type="entry name" value="Bact_Sigma-Reg"/>
</dbReference>
<dbReference type="SUPFAM" id="SSF81606">
    <property type="entry name" value="PP2C-like"/>
    <property type="match status" value="1"/>
</dbReference>
<proteinExistence type="predicted"/>
<dbReference type="EMBL" id="CP108330">
    <property type="protein sequence ID" value="WUR41171.1"/>
    <property type="molecule type" value="Genomic_DNA"/>
</dbReference>
<dbReference type="PANTHER" id="PTHR43156:SF2">
    <property type="entry name" value="STAGE II SPORULATION PROTEIN E"/>
    <property type="match status" value="1"/>
</dbReference>
<dbReference type="InterPro" id="IPR036457">
    <property type="entry name" value="PPM-type-like_dom_sf"/>
</dbReference>
<name>A0A1G7DYK7_9ACTN</name>
<dbReference type="EMBL" id="FNAX01000002">
    <property type="protein sequence ID" value="SDE56558.1"/>
    <property type="molecule type" value="Genomic_DNA"/>
</dbReference>
<organism evidence="3 5">
    <name type="scientific">Streptomyces griseoaurantiacus</name>
    <dbReference type="NCBI Taxonomy" id="68213"/>
    <lineage>
        <taxon>Bacteria</taxon>
        <taxon>Bacillati</taxon>
        <taxon>Actinomycetota</taxon>
        <taxon>Actinomycetes</taxon>
        <taxon>Kitasatosporales</taxon>
        <taxon>Streptomycetaceae</taxon>
        <taxon>Streptomyces</taxon>
        <taxon>Streptomyces aurantiacus group</taxon>
    </lineage>
</organism>
<evidence type="ECO:0000256" key="1">
    <source>
        <dbReference type="ARBA" id="ARBA00022801"/>
    </source>
</evidence>
<reference evidence="4" key="2">
    <citation type="submission" date="2022-10" db="EMBL/GenBank/DDBJ databases">
        <title>The complete genomes of actinobacterial strains from the NBC collection.</title>
        <authorList>
            <person name="Joergensen T.S."/>
            <person name="Alvarez Arevalo M."/>
            <person name="Sterndorff E.B."/>
            <person name="Faurdal D."/>
            <person name="Vuksanovic O."/>
            <person name="Mourched A.-S."/>
            <person name="Charusanti P."/>
            <person name="Shaw S."/>
            <person name="Blin K."/>
            <person name="Weber T."/>
        </authorList>
    </citation>
    <scope>NUCLEOTIDE SEQUENCE</scope>
    <source>
        <strain evidence="4">NBC_00489</strain>
    </source>
</reference>
<sequence>MEERGRDGHRMLTELLAASHLMPVELLPAKTAECAAAAGFDEILIYLADLQHNVLRLLPGEGPPPPGVPDTLPVGGTVAGRAFQYLDLLPAAPAAEGTPAWWVPLLDGTERIGVLHLASAREDTEARADMEALAGLVSLVVVSKRDTSDTLAGLVRTGPMSVAAEMQWTLMAPRTYADGRVAVSAAMEPAYDISGDAFEYAVDGPLVHLTVLDAMGHDTAAGLCATLALGACRNARRQGAGLVATGEAVEAALVEQYDRQRYVTGILAVLDTRTGVLEWVNRGHHPPIVIRENRWVTPLPCAPAHPMGTDLGLPSTVCREQLQPGDRLVLHTDGITEARRRGGPEFGLERFVDFLLRHHADGLPVPETLRRLVNAVLDHHEGHLQDDATVLLCEWLGPHLEPVARAAAAVGVSAPGPRGGEGRPTPA</sequence>
<evidence type="ECO:0000313" key="6">
    <source>
        <dbReference type="Proteomes" id="UP001432161"/>
    </source>
</evidence>